<evidence type="ECO:0000256" key="1">
    <source>
        <dbReference type="SAM" id="Phobius"/>
    </source>
</evidence>
<name>A0A7S2XS73_9STRA</name>
<accession>A0A7S2XS73</accession>
<keyword evidence="1" id="KW-0472">Membrane</keyword>
<feature type="transmembrane region" description="Helical" evidence="1">
    <location>
        <begin position="171"/>
        <end position="190"/>
    </location>
</feature>
<reference evidence="3" key="1">
    <citation type="submission" date="2021-01" db="EMBL/GenBank/DDBJ databases">
        <authorList>
            <person name="Corre E."/>
            <person name="Pelletier E."/>
            <person name="Niang G."/>
            <person name="Scheremetjew M."/>
            <person name="Finn R."/>
            <person name="Kale V."/>
            <person name="Holt S."/>
            <person name="Cochrane G."/>
            <person name="Meng A."/>
            <person name="Brown T."/>
            <person name="Cohen L."/>
        </authorList>
    </citation>
    <scope>NUCLEOTIDE SEQUENCE</scope>
    <source>
        <strain evidence="3">CCMP2084</strain>
    </source>
</reference>
<dbReference type="AlphaFoldDB" id="A0A7S2XS73"/>
<proteinExistence type="predicted"/>
<feature type="transmembrane region" description="Helical" evidence="1">
    <location>
        <begin position="196"/>
        <end position="215"/>
    </location>
</feature>
<evidence type="ECO:0000256" key="2">
    <source>
        <dbReference type="SAM" id="SignalP"/>
    </source>
</evidence>
<keyword evidence="1" id="KW-1133">Transmembrane helix</keyword>
<gene>
    <name evidence="3" type="ORF">ASEP1449_LOCUS16262</name>
</gene>
<feature type="transmembrane region" description="Helical" evidence="1">
    <location>
        <begin position="115"/>
        <end position="145"/>
    </location>
</feature>
<evidence type="ECO:0000313" key="3">
    <source>
        <dbReference type="EMBL" id="CAD9824428.1"/>
    </source>
</evidence>
<dbReference type="PROSITE" id="PS51257">
    <property type="entry name" value="PROKAR_LIPOPROTEIN"/>
    <property type="match status" value="1"/>
</dbReference>
<keyword evidence="1" id="KW-0812">Transmembrane</keyword>
<keyword evidence="2" id="KW-0732">Signal</keyword>
<sequence>MKRISFGVIVLLGSCDVAAFGITKRHDSPRSTSRLSRLSRMISRKSKEEDVDWERDNDRIDARERRNLPIEELEELDRTSLRLDGLETYVIVGALISTSSFECVYQNNIALNGNLFNYVTLFIGGFATLFSLYSTMIFASCVLYGRTSVGMKRDRSYANFMRKTQDIRISGFRALDAGLLLFSVDVVLVLAERVPWPVAIPWLVCGLALVFKGYSTFKDIVDAARPIFTGTLPSDDDLLDEEDRFT</sequence>
<organism evidence="3">
    <name type="scientific">Attheya septentrionalis</name>
    <dbReference type="NCBI Taxonomy" id="420275"/>
    <lineage>
        <taxon>Eukaryota</taxon>
        <taxon>Sar</taxon>
        <taxon>Stramenopiles</taxon>
        <taxon>Ochrophyta</taxon>
        <taxon>Bacillariophyta</taxon>
        <taxon>Coscinodiscophyceae</taxon>
        <taxon>Chaetocerotophycidae</taxon>
        <taxon>Chaetocerotales</taxon>
        <taxon>Attheyaceae</taxon>
        <taxon>Attheya</taxon>
    </lineage>
</organism>
<feature type="chain" id="PRO_5030807804" evidence="2">
    <location>
        <begin position="20"/>
        <end position="246"/>
    </location>
</feature>
<feature type="signal peptide" evidence="2">
    <location>
        <begin position="1"/>
        <end position="19"/>
    </location>
</feature>
<protein>
    <submittedName>
        <fullName evidence="3">Uncharacterized protein</fullName>
    </submittedName>
</protein>
<dbReference type="EMBL" id="HBHQ01024129">
    <property type="protein sequence ID" value="CAD9824428.1"/>
    <property type="molecule type" value="Transcribed_RNA"/>
</dbReference>